<dbReference type="PROSITE" id="PS50126">
    <property type="entry name" value="S1"/>
    <property type="match status" value="1"/>
</dbReference>
<dbReference type="NCBIfam" id="TIGR00358">
    <property type="entry name" value="3_prime_RNase"/>
    <property type="match status" value="1"/>
</dbReference>
<dbReference type="InterPro" id="IPR003029">
    <property type="entry name" value="S1_domain"/>
</dbReference>
<dbReference type="NCBIfam" id="TIGR02063">
    <property type="entry name" value="RNase_R"/>
    <property type="match status" value="1"/>
</dbReference>
<keyword evidence="6 8" id="KW-0269">Exonuclease</keyword>
<dbReference type="Proteomes" id="UP000620133">
    <property type="component" value="Chromosome"/>
</dbReference>
<comment type="catalytic activity">
    <reaction evidence="1 8">
        <text>Exonucleolytic cleavage in the 3'- to 5'-direction to yield nucleoside 5'-phosphates.</text>
        <dbReference type="EC" id="3.1.13.1"/>
    </reaction>
</comment>
<dbReference type="GO" id="GO:0003723">
    <property type="term" value="F:RNA binding"/>
    <property type="evidence" value="ECO:0007669"/>
    <property type="project" value="UniProtKB-UniRule"/>
</dbReference>
<comment type="subcellular location">
    <subcellularLocation>
        <location evidence="2 8">Cytoplasm</location>
    </subcellularLocation>
</comment>
<evidence type="ECO:0000256" key="6">
    <source>
        <dbReference type="ARBA" id="ARBA00022839"/>
    </source>
</evidence>
<dbReference type="SMART" id="SM00955">
    <property type="entry name" value="RNB"/>
    <property type="match status" value="1"/>
</dbReference>
<keyword evidence="5 8" id="KW-0378">Hydrolase</keyword>
<keyword evidence="7 8" id="KW-0694">RNA-binding</keyword>
<dbReference type="Pfam" id="PF00773">
    <property type="entry name" value="RNB"/>
    <property type="match status" value="1"/>
</dbReference>
<comment type="function">
    <text evidence="8">3'-5' exoribonuclease that releases 5'-nucleoside monophosphates and is involved in maturation of structured RNAs.</text>
</comment>
<dbReference type="CDD" id="cd04471">
    <property type="entry name" value="S1_RNase_R"/>
    <property type="match status" value="1"/>
</dbReference>
<dbReference type="Gene3D" id="2.40.50.140">
    <property type="entry name" value="Nucleic acid-binding proteins"/>
    <property type="match status" value="1"/>
</dbReference>
<evidence type="ECO:0000313" key="9">
    <source>
        <dbReference type="EMBL" id="BCR35621.1"/>
    </source>
</evidence>
<accession>A0A7U9TGG0</accession>
<evidence type="ECO:0000313" key="10">
    <source>
        <dbReference type="Proteomes" id="UP000620133"/>
    </source>
</evidence>
<dbReference type="InterPro" id="IPR012340">
    <property type="entry name" value="NA-bd_OB-fold"/>
</dbReference>
<dbReference type="RefSeq" id="WP_176238467.1">
    <property type="nucleotide sequence ID" value="NZ_AP024412.1"/>
</dbReference>
<evidence type="ECO:0000256" key="8">
    <source>
        <dbReference type="HAMAP-Rule" id="MF_01895"/>
    </source>
</evidence>
<evidence type="ECO:0000256" key="4">
    <source>
        <dbReference type="ARBA" id="ARBA00022722"/>
    </source>
</evidence>
<dbReference type="AlphaFoldDB" id="A0A7U9TGG0"/>
<name>A0A7U9TGG0_9MOLU</name>
<dbReference type="InterPro" id="IPR013223">
    <property type="entry name" value="RNase_B_OB_dom"/>
</dbReference>
<dbReference type="InterPro" id="IPR004476">
    <property type="entry name" value="RNase_II/RNase_R"/>
</dbReference>
<dbReference type="HAMAP" id="MF_01895">
    <property type="entry name" value="RNase_R"/>
    <property type="match status" value="1"/>
</dbReference>
<dbReference type="KEGG" id="manr:MPAN_005140"/>
<comment type="similarity">
    <text evidence="8">Belongs to the RNR ribonuclease family. RNase R subfamily.</text>
</comment>
<dbReference type="InterPro" id="IPR022966">
    <property type="entry name" value="RNase_II/R_CS"/>
</dbReference>
<keyword evidence="3 8" id="KW-0963">Cytoplasm</keyword>
<dbReference type="InterPro" id="IPR001900">
    <property type="entry name" value="RNase_II/R"/>
</dbReference>
<evidence type="ECO:0000256" key="5">
    <source>
        <dbReference type="ARBA" id="ARBA00022801"/>
    </source>
</evidence>
<dbReference type="Pfam" id="PF00575">
    <property type="entry name" value="S1"/>
    <property type="match status" value="1"/>
</dbReference>
<dbReference type="InterPro" id="IPR011805">
    <property type="entry name" value="RNase_R"/>
</dbReference>
<dbReference type="EC" id="3.1.13.1" evidence="8"/>
<dbReference type="Pfam" id="PF08206">
    <property type="entry name" value="OB_RNB"/>
    <property type="match status" value="1"/>
</dbReference>
<keyword evidence="10" id="KW-1185">Reference proteome</keyword>
<dbReference type="InterPro" id="IPR050180">
    <property type="entry name" value="RNR_Ribonuclease"/>
</dbReference>
<evidence type="ECO:0000256" key="7">
    <source>
        <dbReference type="ARBA" id="ARBA00022884"/>
    </source>
</evidence>
<dbReference type="PANTHER" id="PTHR23355">
    <property type="entry name" value="RIBONUCLEASE"/>
    <property type="match status" value="1"/>
</dbReference>
<dbReference type="EMBL" id="AP024412">
    <property type="protein sequence ID" value="BCR35621.1"/>
    <property type="molecule type" value="Genomic_DNA"/>
</dbReference>
<dbReference type="SUPFAM" id="SSF50249">
    <property type="entry name" value="Nucleic acid-binding proteins"/>
    <property type="match status" value="2"/>
</dbReference>
<keyword evidence="4 8" id="KW-0540">Nuclease</keyword>
<dbReference type="GO" id="GO:0006402">
    <property type="term" value="P:mRNA catabolic process"/>
    <property type="evidence" value="ECO:0007669"/>
    <property type="project" value="TreeGrafter"/>
</dbReference>
<organism evidence="9 10">
    <name type="scientific">Mariniplasma anaerobium</name>
    <dbReference type="NCBI Taxonomy" id="2735436"/>
    <lineage>
        <taxon>Bacteria</taxon>
        <taxon>Bacillati</taxon>
        <taxon>Mycoplasmatota</taxon>
        <taxon>Mollicutes</taxon>
        <taxon>Acholeplasmatales</taxon>
        <taxon>Acholeplasmataceae</taxon>
        <taxon>Mariniplasma</taxon>
    </lineage>
</organism>
<dbReference type="GO" id="GO:0008859">
    <property type="term" value="F:exoribonuclease II activity"/>
    <property type="evidence" value="ECO:0007669"/>
    <property type="project" value="UniProtKB-UniRule"/>
</dbReference>
<proteinExistence type="inferred from homology"/>
<sequence>MENLYLEFYKQQTRKLHKDEVGEINLDDYAYLIYEEPYYMLNHDILIGRLDRKKKFGFLRQELKDVYIEYQNLSDAMHDDIVLVKEDVEPKVVLVVERALKVLIATVKKHKKGLFFEPETFIEKRLVVDEYQGLVSGHVVLLEVESIDKDCVYACVKKVIGHINDPDISTLKIVNQYQWPEKFSPEVMESLKDIDIDMKEEMKQRVDLTKDLIITIDGKDAKDLDDAISLTYKDNLYHIGVHIADVSHYVKSGSFLDIEAYARSTSAYLADRVIPMLPHLLSNDKCSLNPNEIKLTLSCMMTLDDTGKVIDYKIQKTFIKSDRRMNYDEVNKFLNDGKSLSDKPIEDMLTNMNELSNKLKIIRKKRGEIEFESSELGFKIDKNGKVTSVYQRTTDDAEELIESFMLIANETVAYHMYKSELPALYRIHEKPDLVKLKNALQMVSRLGFAVNMKNLGKPEPLQALTKKTLDTPYSYVVHMLLLRAMQKAKYSAQKDIHYGLGATYYAHFTSPIRRYPDLMLHRMIHLFVLGEANDVKKQLYHYNAVMPDIAKHTSDQERKAVQMERDVAKLKSCEFMNDKVGTYFKAIISQMMPSGMFVKLDNGIEGFVPLRELDDYYMYNESLLTFIGRRGKKYRLGDPIKVELLSVDLLEKKMDFGIIDKKKTKKKTRR</sequence>
<dbReference type="SMART" id="SM00316">
    <property type="entry name" value="S1"/>
    <property type="match status" value="1"/>
</dbReference>
<reference evidence="9" key="1">
    <citation type="submission" date="2021-01" db="EMBL/GenBank/DDBJ databases">
        <title>Draft genome sequence of Acholeplasmataceae bacterium strain Mahy22.</title>
        <authorList>
            <person name="Watanabe M."/>
            <person name="Kojima H."/>
            <person name="Fukui M."/>
        </authorList>
    </citation>
    <scope>NUCLEOTIDE SEQUENCE</scope>
    <source>
        <strain evidence="9">Mahy22</strain>
    </source>
</reference>
<evidence type="ECO:0000256" key="2">
    <source>
        <dbReference type="ARBA" id="ARBA00004496"/>
    </source>
</evidence>
<protein>
    <recommendedName>
        <fullName evidence="8">Ribonuclease R</fullName>
        <shortName evidence="8">RNase R</shortName>
        <ecNumber evidence="8">3.1.13.1</ecNumber>
    </recommendedName>
</protein>
<evidence type="ECO:0000256" key="3">
    <source>
        <dbReference type="ARBA" id="ARBA00022490"/>
    </source>
</evidence>
<evidence type="ECO:0000256" key="1">
    <source>
        <dbReference type="ARBA" id="ARBA00001849"/>
    </source>
</evidence>
<gene>
    <name evidence="8 9" type="primary">rnr</name>
    <name evidence="9" type="ORF">MPAN_005140</name>
</gene>
<dbReference type="PROSITE" id="PS01175">
    <property type="entry name" value="RIBONUCLEASE_II"/>
    <property type="match status" value="1"/>
</dbReference>
<dbReference type="PANTHER" id="PTHR23355:SF9">
    <property type="entry name" value="DIS3-LIKE EXONUCLEASE 2"/>
    <property type="match status" value="1"/>
</dbReference>
<dbReference type="GO" id="GO:0005829">
    <property type="term" value="C:cytosol"/>
    <property type="evidence" value="ECO:0007669"/>
    <property type="project" value="TreeGrafter"/>
</dbReference>